<dbReference type="Proteomes" id="UP000246740">
    <property type="component" value="Unassembled WGS sequence"/>
</dbReference>
<feature type="region of interest" description="Disordered" evidence="9">
    <location>
        <begin position="288"/>
        <end position="316"/>
    </location>
</feature>
<evidence type="ECO:0008006" key="15">
    <source>
        <dbReference type="Google" id="ProtNLM"/>
    </source>
</evidence>
<feature type="compositionally biased region" description="Polar residues" evidence="9">
    <location>
        <begin position="977"/>
        <end position="995"/>
    </location>
</feature>
<evidence type="ECO:0000313" key="14">
    <source>
        <dbReference type="Proteomes" id="UP000246740"/>
    </source>
</evidence>
<feature type="compositionally biased region" description="Polar residues" evidence="9">
    <location>
        <begin position="195"/>
        <end position="204"/>
    </location>
</feature>
<dbReference type="PROSITE" id="PS50280">
    <property type="entry name" value="SET"/>
    <property type="match status" value="1"/>
</dbReference>
<dbReference type="EMBL" id="KZ819211">
    <property type="protein sequence ID" value="PWY97301.1"/>
    <property type="molecule type" value="Genomic_DNA"/>
</dbReference>
<feature type="compositionally biased region" description="Basic and acidic residues" evidence="9">
    <location>
        <begin position="69"/>
        <end position="79"/>
    </location>
</feature>
<dbReference type="OrthoDB" id="3180714at2759"/>
<feature type="region of interest" description="Disordered" evidence="9">
    <location>
        <begin position="694"/>
        <end position="780"/>
    </location>
</feature>
<evidence type="ECO:0000256" key="8">
    <source>
        <dbReference type="ARBA" id="ARBA00023136"/>
    </source>
</evidence>
<evidence type="ECO:0000256" key="5">
    <source>
        <dbReference type="ARBA" id="ARBA00022989"/>
    </source>
</evidence>
<dbReference type="STRING" id="1882483.A0A317XGT2"/>
<dbReference type="Pfam" id="PF00856">
    <property type="entry name" value="SET"/>
    <property type="match status" value="1"/>
</dbReference>
<organism evidence="13 14">
    <name type="scientific">Testicularia cyperi</name>
    <dbReference type="NCBI Taxonomy" id="1882483"/>
    <lineage>
        <taxon>Eukaryota</taxon>
        <taxon>Fungi</taxon>
        <taxon>Dikarya</taxon>
        <taxon>Basidiomycota</taxon>
        <taxon>Ustilaginomycotina</taxon>
        <taxon>Ustilaginomycetes</taxon>
        <taxon>Ustilaginales</taxon>
        <taxon>Anthracoideaceae</taxon>
        <taxon>Testicularia</taxon>
    </lineage>
</organism>
<feature type="region of interest" description="Disordered" evidence="9">
    <location>
        <begin position="69"/>
        <end position="103"/>
    </location>
</feature>
<feature type="transmembrane region" description="Helical" evidence="10">
    <location>
        <begin position="7"/>
        <end position="27"/>
    </location>
</feature>
<dbReference type="CDD" id="cd21675">
    <property type="entry name" value="SMP_TEX2"/>
    <property type="match status" value="1"/>
</dbReference>
<feature type="compositionally biased region" description="Basic and acidic residues" evidence="9">
    <location>
        <begin position="1101"/>
        <end position="1116"/>
    </location>
</feature>
<keyword evidence="4" id="KW-0256">Endoplasmic reticulum</keyword>
<evidence type="ECO:0000256" key="2">
    <source>
        <dbReference type="ARBA" id="ARBA00022448"/>
    </source>
</evidence>
<feature type="compositionally biased region" description="Pro residues" evidence="9">
    <location>
        <begin position="1120"/>
        <end position="1129"/>
    </location>
</feature>
<dbReference type="GO" id="GO:0003824">
    <property type="term" value="F:catalytic activity"/>
    <property type="evidence" value="ECO:0007669"/>
    <property type="project" value="InterPro"/>
</dbReference>
<evidence type="ECO:0000256" key="4">
    <source>
        <dbReference type="ARBA" id="ARBA00022824"/>
    </source>
</evidence>
<sequence length="2671" mass="283285">MLREVFYYLLGGVTFLPLCAIGLFLHLRFNTASPPSGVPRIESDVELDHEKKLAALDLAAKNAAIHAEIEKNKGQDRPQGDSTVPAAAKRLGPAPSSGSNAKPFLSGWLTVRPQFELDKDAASSNNPTRTITGVNSASSNEQKGSLAMQSDNEQADTNVDSTGEATATVNKALSNSSGYMTQMYRGILDYRIGRSTANRNGTNDQQQQQSQNGISQAQTSSSSSGGSSTPTGTAGRENFHCILKAPILYLYSSDDVSNPNTECHAAIDLRGKRVSIYVSGIGDTLGDLGLEDNEDTKRDDLESNDDGEAGTSRARDAWKRATRASVRDGELFMKRNAIRIVGSAMGRNVSSADAKAGGRSARKRRRPQWFVFCKNNYFMEDWYHALLAASLMPETGAGAKNEEASVSQLPSTFLTSDDPIGPMFSKEDMASLLVSLDSLPDPLPLRWLNALIGRIFFSVYRTAWLEDYITSKMMKKIHRVKTPGFLGDIKVEEVDVGRRAPGFSRPMLKALTSEGEASMEVAVHYVGEIRITISTTLTLSLGSRFKPYNIPLVLAVVLRSLEGNLLLRVKPPPSNRLWFGFTAMPKMEIDIEPVVSERKVQWGMVTRLIEGRLRELLSESIIVPNMDDVPFFDTRSTFFRGGIFADAAKRADASMSAAAFAATHAAAEDEEKDRTTPRPFTSVKASDFDRLQNATAKSAPVSGAATPISIVGGGSDGDSERKGNDGASSRADTTSETSSIAATSATAALRNRKPLGNSSIDTKAESSDGDQLTSQQVSRITSPAAAGLSDLLSRDLAAGGGGSGLASGSPPRQDPKNAKRKTWFGSSPRLSTNVAGSSGLSALGLGAGTLVGRTTREQSSLALGNASIERPSNRSNSAYVPGRSEALGTNMDRDAGLRAISDSSVADGRGAGMHRHKHSISSNHSAVSLAGTDDTTHSADTDHINETLRIAAAEELARQSSRGSTHERSRSPVKSGKASTASERETSAPTVLVSSASDGVLDQSSIAGAKATETQPLDIAGALQVSSGIDLPGRDFVDSPSSLAPSARSSEPSLSQSDAGGRGDMNHDASITNARDSGAGSTTTLATASSLPSGQSQSSLELDKITETSSRADRSDAPVMTPPPPPPRRPTSQSTATSQERLQTRSEAAAALSNLQRNRYGLESGEHSREAGEDEASLLAGGSTTSAMLLSSWNKAKASMADKEARQAAARDAKDAIKRGWASWNAKRVEAKRTSQQQQLTENDWTDSASAHGMTRSHSSRLSLVPGKSAWLASSPPDPTSFGLGFDKSSPENTREGSRDRYGLPVPPPHARHNLGDTDDEEASVHSNSSGRQRYREHRAQKVVHGFGTSHSHDTDDPIPNSVGASSNNPRHSAGGGSGSTSRLAARLSSAVAAGHTGSPDPSDRAGHWDAQIPSLMPPAPAMYRKHDDDDHSSDPRRKTSDASSSPVLPRRPTDVSGHEVSGSPPALPRRKASTSISTNGAGDGASISFIPAAASTTTGLAATTGVPATTILATSPTAAPGRSSVQRSATDENHATTNAEETGGTHDSRVSADTVNAEASRPLDPASSGESNLKQKDLDSASPLNDEGPQVLVPAVQSSTHSKHEGEGPSKEAVNTASPEGRPVAESDLQDLANIGKAGATEAIAAGSAADPKPPSEVNTPIRAGIKTQPSRAPMMAVPGIPSMQKAEPQSFSAPAPMPDARATVDADSSPSFRRSSLFKIPAFGSPGGSVAASTTTTEKVKASASPGAGADGVDDPPTATSSSSAGVPNKYAQKSEEAIGLASELSALGLTDAEKPLASPKSHSESKSNDSAVKAIESAEQEPSFLANTQSENLAHVEDEASRSFAAVAKAEGPAADVDFETAQMDRGPAIQLGNREVKVDDGSRTVPAAHPLASTEAGQEDGVQRSGMVETHIEVLEADQAEAVQSQLRYPTSTPHLNAFGLAITDPGNGSGRGVFATRDIAESTVIEVSPVLLFPPAEYERHGKHTQLDGYTFVWKRIQGGDAIMALALGLGSLFNHSKSPNVNYTLEHASHSIRYTTTRRITAGQELTISYGAGRMWWETPSAEEVAREEKERLRASDPEAELQRMAGFGISDDEEEGDDHSANVRLTPSASRHVENGIEVHSIAGPSFSPRHSTQNDMQLPSPLIDFSQLPPMYRITAAKDPETIPIATRPAWIVDIQPRSASAAIKFLQKHPKELQNRDDGRYSTRHLRSFKSEPGSSMNRFLICLQEAMPDRTALIRFLTSEVSGGCFGTDPEPYLAPVPVAAAPNKTRLAEWQAVWPCIVRSSPTSAQGGPTTTKMDIGGGETVSIVDRSADERLWQDQERLLWAANRFRRCIALARHVLSSTTTSGDSAGSSNRRSIASAVHVTHPYEQARAFAASRSNGQPWSERERDADWSQLTGPRAPCVGRMAASDSSGEALEKERQLNLILSPLDEKQLQEHCIVVEKRCAAMGQHQQRPSTGAAVYGSTVPGIGTIEIDAVDHRIAKRNPLKHAAIEAIAHVASLRAVDRLYPPGGPTTSSVEVPQQEVGETKVDPSSSRDAEPASSGAGDYLLTGLSMFCLFEPCIYCTMAILHSRVKEVYFLLPSPGRGACCGAQLKASAQCEAGADGGIYALQEQKGLNHSFRVWRWTSATLPASPSSLGGERSEERLEDLLREFDMGKLDP</sequence>
<dbReference type="PROSITE" id="PS51847">
    <property type="entry name" value="SMP"/>
    <property type="match status" value="1"/>
</dbReference>
<keyword evidence="6" id="KW-0445">Lipid transport</keyword>
<evidence type="ECO:0000259" key="12">
    <source>
        <dbReference type="PROSITE" id="PS51847"/>
    </source>
</evidence>
<dbReference type="SMART" id="SM00317">
    <property type="entry name" value="SET"/>
    <property type="match status" value="1"/>
</dbReference>
<dbReference type="SUPFAM" id="SSF53927">
    <property type="entry name" value="Cytidine deaminase-like"/>
    <property type="match status" value="1"/>
</dbReference>
<feature type="region of interest" description="Disordered" evidence="9">
    <location>
        <begin position="2384"/>
        <end position="2410"/>
    </location>
</feature>
<name>A0A317XGT2_9BASI</name>
<feature type="region of interest" description="Disordered" evidence="9">
    <location>
        <begin position="119"/>
        <end position="162"/>
    </location>
</feature>
<feature type="compositionally biased region" description="Basic residues" evidence="9">
    <location>
        <begin position="1333"/>
        <end position="1342"/>
    </location>
</feature>
<feature type="compositionally biased region" description="Low complexity" evidence="9">
    <location>
        <begin position="1077"/>
        <end position="1100"/>
    </location>
</feature>
<feature type="compositionally biased region" description="Low complexity" evidence="9">
    <location>
        <begin position="205"/>
        <end position="233"/>
    </location>
</feature>
<keyword evidence="14" id="KW-1185">Reference proteome</keyword>
<dbReference type="Gene3D" id="2.170.270.10">
    <property type="entry name" value="SET domain"/>
    <property type="match status" value="1"/>
</dbReference>
<dbReference type="GO" id="GO:0008289">
    <property type="term" value="F:lipid binding"/>
    <property type="evidence" value="ECO:0007669"/>
    <property type="project" value="UniProtKB-KW"/>
</dbReference>
<proteinExistence type="predicted"/>
<dbReference type="GO" id="GO:0015914">
    <property type="term" value="P:phospholipid transport"/>
    <property type="evidence" value="ECO:0007669"/>
    <property type="project" value="TreeGrafter"/>
</dbReference>
<feature type="region of interest" description="Disordered" evidence="9">
    <location>
        <begin position="2520"/>
        <end position="2552"/>
    </location>
</feature>
<comment type="subcellular location">
    <subcellularLocation>
        <location evidence="1">Endoplasmic reticulum membrane</location>
    </subcellularLocation>
</comment>
<dbReference type="InterPro" id="IPR031468">
    <property type="entry name" value="SMP_LBD"/>
</dbReference>
<feature type="region of interest" description="Disordered" evidence="9">
    <location>
        <begin position="799"/>
        <end position="830"/>
    </location>
</feature>
<feature type="compositionally biased region" description="Polar residues" evidence="9">
    <location>
        <begin position="1131"/>
        <end position="1141"/>
    </location>
</feature>
<feature type="compositionally biased region" description="Low complexity" evidence="9">
    <location>
        <begin position="1039"/>
        <end position="1057"/>
    </location>
</feature>
<dbReference type="GO" id="GO:1990456">
    <property type="term" value="P:mitochondrion-endoplasmic reticulum membrane tethering"/>
    <property type="evidence" value="ECO:0007669"/>
    <property type="project" value="TreeGrafter"/>
</dbReference>
<dbReference type="Gene3D" id="3.40.140.10">
    <property type="entry name" value="Cytidine Deaminase, domain 2"/>
    <property type="match status" value="1"/>
</dbReference>
<evidence type="ECO:0000256" key="6">
    <source>
        <dbReference type="ARBA" id="ARBA00023055"/>
    </source>
</evidence>
<evidence type="ECO:0000313" key="13">
    <source>
        <dbReference type="EMBL" id="PWY97301.1"/>
    </source>
</evidence>
<dbReference type="InterPro" id="IPR001214">
    <property type="entry name" value="SET_dom"/>
</dbReference>
<feature type="region of interest" description="Disordered" evidence="9">
    <location>
        <begin position="1227"/>
        <end position="1483"/>
    </location>
</feature>
<dbReference type="InterPro" id="IPR016193">
    <property type="entry name" value="Cytidine_deaminase-like"/>
</dbReference>
<feature type="compositionally biased region" description="Polar residues" evidence="9">
    <location>
        <begin position="769"/>
        <end position="780"/>
    </location>
</feature>
<dbReference type="InParanoid" id="A0A317XGT2"/>
<feature type="compositionally biased region" description="Low complexity" evidence="9">
    <location>
        <begin position="1380"/>
        <end position="1395"/>
    </location>
</feature>
<dbReference type="InterPro" id="IPR046341">
    <property type="entry name" value="SET_dom_sf"/>
</dbReference>
<feature type="compositionally biased region" description="Polar residues" evidence="9">
    <location>
        <begin position="1514"/>
        <end position="1529"/>
    </location>
</feature>
<evidence type="ECO:0000256" key="10">
    <source>
        <dbReference type="SAM" id="Phobius"/>
    </source>
</evidence>
<dbReference type="GO" id="GO:0005789">
    <property type="term" value="C:endoplasmic reticulum membrane"/>
    <property type="evidence" value="ECO:0007669"/>
    <property type="project" value="UniProtKB-SubCell"/>
</dbReference>
<evidence type="ECO:0000256" key="9">
    <source>
        <dbReference type="SAM" id="MobiDB-lite"/>
    </source>
</evidence>
<feature type="region of interest" description="Disordered" evidence="9">
    <location>
        <begin position="1031"/>
        <end position="1147"/>
    </location>
</feature>
<keyword evidence="5 10" id="KW-1133">Transmembrane helix</keyword>
<keyword evidence="8 10" id="KW-0472">Membrane</keyword>
<evidence type="ECO:0000259" key="11">
    <source>
        <dbReference type="PROSITE" id="PS50280"/>
    </source>
</evidence>
<dbReference type="PANTHER" id="PTHR13466:SF19">
    <property type="entry name" value="NUCLEUS-VACUOLE JUNCTION PROTEIN 2"/>
    <property type="match status" value="1"/>
</dbReference>
<dbReference type="Pfam" id="PF10296">
    <property type="entry name" value="MMM1"/>
    <property type="match status" value="1"/>
</dbReference>
<dbReference type="CDD" id="cd10540">
    <property type="entry name" value="SET_SpSet7-like"/>
    <property type="match status" value="1"/>
</dbReference>
<feature type="region of interest" description="Disordered" evidence="9">
    <location>
        <begin position="195"/>
        <end position="233"/>
    </location>
</feature>
<feature type="compositionally biased region" description="Polar residues" evidence="9">
    <location>
        <begin position="122"/>
        <end position="162"/>
    </location>
</feature>
<dbReference type="SUPFAM" id="SSF82199">
    <property type="entry name" value="SET domain"/>
    <property type="match status" value="1"/>
</dbReference>
<feature type="region of interest" description="Disordered" evidence="9">
    <location>
        <begin position="1514"/>
        <end position="1778"/>
    </location>
</feature>
<gene>
    <name evidence="13" type="ORF">BCV70DRAFT_208684</name>
</gene>
<evidence type="ECO:0000256" key="3">
    <source>
        <dbReference type="ARBA" id="ARBA00022692"/>
    </source>
</evidence>
<feature type="domain" description="SMP-LTD" evidence="12">
    <location>
        <begin position="441"/>
        <end position="632"/>
    </location>
</feature>
<dbReference type="GO" id="GO:0006139">
    <property type="term" value="P:nucleobase-containing compound metabolic process"/>
    <property type="evidence" value="ECO:0007669"/>
    <property type="project" value="UniProtKB-ARBA"/>
</dbReference>
<feature type="compositionally biased region" description="Basic and acidic residues" evidence="9">
    <location>
        <begin position="1425"/>
        <end position="1441"/>
    </location>
</feature>
<feature type="compositionally biased region" description="Basic and acidic residues" evidence="9">
    <location>
        <begin position="1289"/>
        <end position="1302"/>
    </location>
</feature>
<feature type="region of interest" description="Disordered" evidence="9">
    <location>
        <begin position="1794"/>
        <end position="1816"/>
    </location>
</feature>
<evidence type="ECO:0000256" key="1">
    <source>
        <dbReference type="ARBA" id="ARBA00004586"/>
    </source>
</evidence>
<feature type="region of interest" description="Disordered" evidence="9">
    <location>
        <begin position="862"/>
        <end position="940"/>
    </location>
</feature>
<feature type="region of interest" description="Disordered" evidence="9">
    <location>
        <begin position="956"/>
        <end position="995"/>
    </location>
</feature>
<reference evidence="13 14" key="1">
    <citation type="journal article" date="2018" name="Mol. Biol. Evol.">
        <title>Broad Genomic Sampling Reveals a Smut Pathogenic Ancestry of the Fungal Clade Ustilaginomycotina.</title>
        <authorList>
            <person name="Kijpornyongpan T."/>
            <person name="Mondo S.J."/>
            <person name="Barry K."/>
            <person name="Sandor L."/>
            <person name="Lee J."/>
            <person name="Lipzen A."/>
            <person name="Pangilinan J."/>
            <person name="LaButti K."/>
            <person name="Hainaut M."/>
            <person name="Henrissat B."/>
            <person name="Grigoriev I.V."/>
            <person name="Spatafora J.W."/>
            <person name="Aime M.C."/>
        </authorList>
    </citation>
    <scope>NUCLEOTIDE SEQUENCE [LARGE SCALE GENOMIC DNA]</scope>
    <source>
        <strain evidence="13 14">MCA 3645</strain>
    </source>
</reference>
<feature type="compositionally biased region" description="Basic and acidic residues" evidence="9">
    <location>
        <begin position="2536"/>
        <end position="2549"/>
    </location>
</feature>
<feature type="domain" description="SET" evidence="11">
    <location>
        <begin position="1941"/>
        <end position="2057"/>
    </location>
</feature>
<dbReference type="InterPro" id="IPR019411">
    <property type="entry name" value="MMM1_dom"/>
</dbReference>
<accession>A0A317XGT2</accession>
<feature type="compositionally biased region" description="Low complexity" evidence="9">
    <location>
        <begin position="734"/>
        <end position="748"/>
    </location>
</feature>
<evidence type="ECO:0000256" key="7">
    <source>
        <dbReference type="ARBA" id="ARBA00023121"/>
    </source>
</evidence>
<feature type="compositionally biased region" description="Low complexity" evidence="9">
    <location>
        <begin position="1637"/>
        <end position="1651"/>
    </location>
</feature>
<dbReference type="PANTHER" id="PTHR13466">
    <property type="entry name" value="TEX2 PROTEIN-RELATED"/>
    <property type="match status" value="1"/>
</dbReference>
<keyword evidence="3 10" id="KW-0812">Transmembrane</keyword>
<keyword evidence="7" id="KW-0446">Lipid-binding</keyword>
<keyword evidence="2" id="KW-0813">Transport</keyword>
<feature type="compositionally biased region" description="Polar residues" evidence="9">
    <location>
        <begin position="1234"/>
        <end position="1249"/>
    </location>
</feature>
<dbReference type="GO" id="GO:0032865">
    <property type="term" value="C:ERMES complex"/>
    <property type="evidence" value="ECO:0007669"/>
    <property type="project" value="TreeGrafter"/>
</dbReference>
<protein>
    <recommendedName>
        <fullName evidence="15">SMP-LTD domain-containing protein</fullName>
    </recommendedName>
</protein>